<dbReference type="SUPFAM" id="SSF55486">
    <property type="entry name" value="Metalloproteases ('zincins'), catalytic domain"/>
    <property type="match status" value="1"/>
</dbReference>
<name>A0ABR1IT12_9AGAR</name>
<evidence type="ECO:0000313" key="3">
    <source>
        <dbReference type="EMBL" id="KAK7438222.1"/>
    </source>
</evidence>
<keyword evidence="4" id="KW-1185">Reference proteome</keyword>
<protein>
    <recommendedName>
        <fullName evidence="2">Peptidase metallopeptidase domain-containing protein</fullName>
    </recommendedName>
</protein>
<dbReference type="Pfam" id="PF01400">
    <property type="entry name" value="Astacin"/>
    <property type="match status" value="1"/>
</dbReference>
<dbReference type="InterPro" id="IPR001506">
    <property type="entry name" value="Peptidase_M12A"/>
</dbReference>
<accession>A0ABR1IT12</accession>
<feature type="domain" description="Peptidase metallopeptidase" evidence="2">
    <location>
        <begin position="35"/>
        <end position="181"/>
    </location>
</feature>
<dbReference type="Gene3D" id="3.40.390.10">
    <property type="entry name" value="Collagenase (Catalytic Domain)"/>
    <property type="match status" value="1"/>
</dbReference>
<dbReference type="InterPro" id="IPR024079">
    <property type="entry name" value="MetalloPept_cat_dom_sf"/>
</dbReference>
<dbReference type="Proteomes" id="UP001498398">
    <property type="component" value="Unassembled WGS sequence"/>
</dbReference>
<evidence type="ECO:0000313" key="4">
    <source>
        <dbReference type="Proteomes" id="UP001498398"/>
    </source>
</evidence>
<evidence type="ECO:0000256" key="1">
    <source>
        <dbReference type="SAM" id="MobiDB-lite"/>
    </source>
</evidence>
<sequence length="449" mass="48098">MPVPTVACGPLPDLFDLRVVNQSVSGQKSSSVVRESNLWDNSSNVSVSFLDGTASQQAIVKSAFAEYSFYANINFVFVAENTASANIRVTFATPEVWSAVGKLALNINGEPTMSLGSISQTPSEVDRAIVLHEVGHALGLMHEWDGKNVQLKDPGNNAALAQQFQRYNGKTVSNFPYVDTSSVMSYFLPASATQDGKGINASSQLSKADKGWLTINYPGRSTVLNGVRWNLLQALDVLKVPLNMAALVLSQKDVAGKRAQYAQLISSTWNNSQEPTDSESQIIGGLNASVSLLATTSSTNQSNLRTNLVSSTGPTSTSQNTPKTSLISNTGDGNGRDEKFNIQTQVPDDATQILAAIVLHPTFREAITNIVEQDLTTNHGIKLSDYPIQAQASTTDTEMTQGQNSISDQSLPPDVQQGIFDVFTSVLKNPIFTNVVTGIVKDVVPALIA</sequence>
<proteinExistence type="predicted"/>
<organism evidence="3 4">
    <name type="scientific">Marasmiellus scandens</name>
    <dbReference type="NCBI Taxonomy" id="2682957"/>
    <lineage>
        <taxon>Eukaryota</taxon>
        <taxon>Fungi</taxon>
        <taxon>Dikarya</taxon>
        <taxon>Basidiomycota</taxon>
        <taxon>Agaricomycotina</taxon>
        <taxon>Agaricomycetes</taxon>
        <taxon>Agaricomycetidae</taxon>
        <taxon>Agaricales</taxon>
        <taxon>Marasmiineae</taxon>
        <taxon>Omphalotaceae</taxon>
        <taxon>Marasmiellus</taxon>
    </lineage>
</organism>
<dbReference type="EMBL" id="JBANRG010000080">
    <property type="protein sequence ID" value="KAK7438222.1"/>
    <property type="molecule type" value="Genomic_DNA"/>
</dbReference>
<dbReference type="InterPro" id="IPR006026">
    <property type="entry name" value="Peptidase_Metallo"/>
</dbReference>
<feature type="region of interest" description="Disordered" evidence="1">
    <location>
        <begin position="304"/>
        <end position="339"/>
    </location>
</feature>
<evidence type="ECO:0000259" key="2">
    <source>
        <dbReference type="SMART" id="SM00235"/>
    </source>
</evidence>
<feature type="compositionally biased region" description="Polar residues" evidence="1">
    <location>
        <begin position="304"/>
        <end position="331"/>
    </location>
</feature>
<reference evidence="3 4" key="1">
    <citation type="submission" date="2024-01" db="EMBL/GenBank/DDBJ databases">
        <title>A draft genome for the cacao thread blight pathogen Marasmiellus scandens.</title>
        <authorList>
            <person name="Baruah I.K."/>
            <person name="Leung J."/>
            <person name="Bukari Y."/>
            <person name="Amoako-Attah I."/>
            <person name="Meinhardt L.W."/>
            <person name="Bailey B.A."/>
            <person name="Cohen S.P."/>
        </authorList>
    </citation>
    <scope>NUCLEOTIDE SEQUENCE [LARGE SCALE GENOMIC DNA]</scope>
    <source>
        <strain evidence="3 4">GH-19</strain>
    </source>
</reference>
<comment type="caution">
    <text evidence="3">The sequence shown here is derived from an EMBL/GenBank/DDBJ whole genome shotgun (WGS) entry which is preliminary data.</text>
</comment>
<gene>
    <name evidence="3" type="ORF">VKT23_018153</name>
</gene>
<dbReference type="SMART" id="SM00235">
    <property type="entry name" value="ZnMc"/>
    <property type="match status" value="1"/>
</dbReference>